<gene>
    <name evidence="3" type="ORF">ALO68_00928</name>
</gene>
<dbReference type="EMBL" id="LJQM01000082">
    <property type="protein sequence ID" value="KPX46870.1"/>
    <property type="molecule type" value="Genomic_DNA"/>
</dbReference>
<dbReference type="RefSeq" id="WP_199727392.1">
    <property type="nucleotide sequence ID" value="NZ_CP092918.1"/>
</dbReference>
<dbReference type="Pfam" id="PF01381">
    <property type="entry name" value="HTH_3"/>
    <property type="match status" value="1"/>
</dbReference>
<dbReference type="PATRIC" id="fig|251654.3.peg.1175"/>
<dbReference type="InterPro" id="IPR049639">
    <property type="entry name" value="RstR"/>
</dbReference>
<dbReference type="SMART" id="SM00530">
    <property type="entry name" value="HTH_XRE"/>
    <property type="match status" value="1"/>
</dbReference>
<evidence type="ECO:0000259" key="2">
    <source>
        <dbReference type="PROSITE" id="PS50943"/>
    </source>
</evidence>
<dbReference type="InterPro" id="IPR010982">
    <property type="entry name" value="Lambda_DNA-bd_dom_sf"/>
</dbReference>
<proteinExistence type="predicted"/>
<dbReference type="CDD" id="cd00093">
    <property type="entry name" value="HTH_XRE"/>
    <property type="match status" value="1"/>
</dbReference>
<comment type="caution">
    <text evidence="3">The sequence shown here is derived from an EMBL/GenBank/DDBJ whole genome shotgun (WGS) entry which is preliminary data.</text>
</comment>
<name>A0A0P9RSX8_9PSED</name>
<dbReference type="PANTHER" id="PTHR46558:SF11">
    <property type="entry name" value="HTH-TYPE TRANSCRIPTIONAL REGULATOR XRE"/>
    <property type="match status" value="1"/>
</dbReference>
<protein>
    <recommendedName>
        <fullName evidence="2">HTH cro/C1-type domain-containing protein</fullName>
    </recommendedName>
</protein>
<dbReference type="PROSITE" id="PS50943">
    <property type="entry name" value="HTH_CROC1"/>
    <property type="match status" value="1"/>
</dbReference>
<organism evidence="3 4">
    <name type="scientific">Pseudomonas syringae pv. helianthi</name>
    <dbReference type="NCBI Taxonomy" id="251654"/>
    <lineage>
        <taxon>Bacteria</taxon>
        <taxon>Pseudomonadati</taxon>
        <taxon>Pseudomonadota</taxon>
        <taxon>Gammaproteobacteria</taxon>
        <taxon>Pseudomonadales</taxon>
        <taxon>Pseudomonadaceae</taxon>
        <taxon>Pseudomonas</taxon>
    </lineage>
</organism>
<sequence>MESETIWFLPMHFPTRLIQLRKAADLTQQTLADTASVHVNQIRRYEAGTAQPTLEALIRLAQALHVSLDDLVFAEGERGPSDDLRLRFEAVSHMPEAEKSVIKALLDGMILKYQASKIMGTDNNRLPGA</sequence>
<dbReference type="Proteomes" id="UP000050557">
    <property type="component" value="Unassembled WGS sequence"/>
</dbReference>
<evidence type="ECO:0000313" key="3">
    <source>
        <dbReference type="EMBL" id="KPX46870.1"/>
    </source>
</evidence>
<dbReference type="GO" id="GO:0003677">
    <property type="term" value="F:DNA binding"/>
    <property type="evidence" value="ECO:0007669"/>
    <property type="project" value="UniProtKB-KW"/>
</dbReference>
<accession>A0A0P9RSX8</accession>
<keyword evidence="1" id="KW-0238">DNA-binding</keyword>
<reference evidence="3 4" key="1">
    <citation type="submission" date="2015-09" db="EMBL/GenBank/DDBJ databases">
        <title>Genome announcement of multiple Pseudomonas syringae strains.</title>
        <authorList>
            <person name="Thakur S."/>
            <person name="Wang P.W."/>
            <person name="Gong Y."/>
            <person name="Weir B.S."/>
            <person name="Guttman D.S."/>
        </authorList>
    </citation>
    <scope>NUCLEOTIDE SEQUENCE [LARGE SCALE GENOMIC DNA]</scope>
    <source>
        <strain evidence="3 4">ICMP4531</strain>
    </source>
</reference>
<dbReference type="SUPFAM" id="SSF47413">
    <property type="entry name" value="lambda repressor-like DNA-binding domains"/>
    <property type="match status" value="1"/>
</dbReference>
<evidence type="ECO:0000313" key="4">
    <source>
        <dbReference type="Proteomes" id="UP000050557"/>
    </source>
</evidence>
<dbReference type="Gene3D" id="1.10.260.40">
    <property type="entry name" value="lambda repressor-like DNA-binding domains"/>
    <property type="match status" value="1"/>
</dbReference>
<dbReference type="PANTHER" id="PTHR46558">
    <property type="entry name" value="TRACRIPTIONAL REGULATORY PROTEIN-RELATED-RELATED"/>
    <property type="match status" value="1"/>
</dbReference>
<dbReference type="GeneID" id="99719186"/>
<feature type="domain" description="HTH cro/C1-type" evidence="2">
    <location>
        <begin position="17"/>
        <end position="71"/>
    </location>
</feature>
<evidence type="ECO:0000256" key="1">
    <source>
        <dbReference type="ARBA" id="ARBA00023125"/>
    </source>
</evidence>
<dbReference type="InterPro" id="IPR001387">
    <property type="entry name" value="Cro/C1-type_HTH"/>
</dbReference>
<dbReference type="NCBIfam" id="NF041951">
    <property type="entry name" value="phage_RstR"/>
    <property type="match status" value="1"/>
</dbReference>
<dbReference type="AlphaFoldDB" id="A0A0P9RSX8"/>